<dbReference type="Proteomes" id="UP000247416">
    <property type="component" value="Unassembled WGS sequence"/>
</dbReference>
<keyword evidence="2" id="KW-1185">Reference proteome</keyword>
<dbReference type="AlphaFoldDB" id="A0A318TPC3"/>
<comment type="caution">
    <text evidence="1">The sequence shown here is derived from an EMBL/GenBank/DDBJ whole genome shotgun (WGS) entry which is preliminary data.</text>
</comment>
<reference evidence="1 2" key="1">
    <citation type="submission" date="2018-06" db="EMBL/GenBank/DDBJ databases">
        <title>Genomic Encyclopedia of Archaeal and Bacterial Type Strains, Phase II (KMG-II): from individual species to whole genera.</title>
        <authorList>
            <person name="Goeker M."/>
        </authorList>
    </citation>
    <scope>NUCLEOTIDE SEQUENCE [LARGE SCALE GENOMIC DNA]</scope>
    <source>
        <strain evidence="1 2">KACC 16626</strain>
    </source>
</reference>
<accession>A0A318TPC3</accession>
<sequence length="63" mass="7285">MTCRFLMNLLRYSRSRVGDVKSREFSVCKIFLAFTLGMNTTFKMASGWGGFHLVDELHFALFV</sequence>
<evidence type="ECO:0000313" key="2">
    <source>
        <dbReference type="Proteomes" id="UP000247416"/>
    </source>
</evidence>
<organism evidence="1 2">
    <name type="scientific">Ureibacillus chungkukjangi</name>
    <dbReference type="NCBI Taxonomy" id="1202712"/>
    <lineage>
        <taxon>Bacteria</taxon>
        <taxon>Bacillati</taxon>
        <taxon>Bacillota</taxon>
        <taxon>Bacilli</taxon>
        <taxon>Bacillales</taxon>
        <taxon>Caryophanaceae</taxon>
        <taxon>Ureibacillus</taxon>
    </lineage>
</organism>
<protein>
    <submittedName>
        <fullName evidence="1">Uncharacterized protein</fullName>
    </submittedName>
</protein>
<evidence type="ECO:0000313" key="1">
    <source>
        <dbReference type="EMBL" id="PYF06702.1"/>
    </source>
</evidence>
<name>A0A318TPC3_9BACL</name>
<dbReference type="EMBL" id="QJTJ01000008">
    <property type="protein sequence ID" value="PYF06702.1"/>
    <property type="molecule type" value="Genomic_DNA"/>
</dbReference>
<proteinExistence type="predicted"/>
<gene>
    <name evidence="1" type="ORF">BJ095_108124</name>
</gene>